<evidence type="ECO:0000313" key="2">
    <source>
        <dbReference type="EMBL" id="TPE46664.1"/>
    </source>
</evidence>
<dbReference type="NCBIfam" id="NF033539">
    <property type="entry name" value="transpos_IS1380"/>
    <property type="match status" value="1"/>
</dbReference>
<evidence type="ECO:0000259" key="1">
    <source>
        <dbReference type="Pfam" id="PF13701"/>
    </source>
</evidence>
<dbReference type="Proteomes" id="UP000319255">
    <property type="component" value="Unassembled WGS sequence"/>
</dbReference>
<gene>
    <name evidence="2" type="ORF">FJM51_21565</name>
</gene>
<accession>A0A501WF17</accession>
<dbReference type="AlphaFoldDB" id="A0A501WF17"/>
<dbReference type="EMBL" id="VFRP01000042">
    <property type="protein sequence ID" value="TPE46664.1"/>
    <property type="molecule type" value="Genomic_DNA"/>
</dbReference>
<dbReference type="OrthoDB" id="7733327at2"/>
<name>A0A501WF17_9RHOB</name>
<dbReference type="InterPro" id="IPR025668">
    <property type="entry name" value="Tnp_DDE_dom"/>
</dbReference>
<proteinExistence type="predicted"/>
<feature type="domain" description="Transposase DDE" evidence="1">
    <location>
        <begin position="13"/>
        <end position="459"/>
    </location>
</feature>
<comment type="caution">
    <text evidence="2">The sequence shown here is derived from an EMBL/GenBank/DDBJ whole genome shotgun (WGS) entry which is preliminary data.</text>
</comment>
<dbReference type="InterPro" id="IPR047960">
    <property type="entry name" value="Transpos_IS1380"/>
</dbReference>
<keyword evidence="3" id="KW-1185">Reference proteome</keyword>
<dbReference type="RefSeq" id="WP_140456193.1">
    <property type="nucleotide sequence ID" value="NZ_VFRP01000042.1"/>
</dbReference>
<reference evidence="2 3" key="1">
    <citation type="submission" date="2019-06" db="EMBL/GenBank/DDBJ databases">
        <title>A novel bacterium of genus Amaricoccus, isolated from marine sediment.</title>
        <authorList>
            <person name="Huang H."/>
            <person name="Mo K."/>
            <person name="Hu Y."/>
        </authorList>
    </citation>
    <scope>NUCLEOTIDE SEQUENCE [LARGE SCALE GENOMIC DNA]</scope>
    <source>
        <strain evidence="2 3">HB172011</strain>
    </source>
</reference>
<organism evidence="2 3">
    <name type="scientific">Amaricoccus solimangrovi</name>
    <dbReference type="NCBI Taxonomy" id="2589815"/>
    <lineage>
        <taxon>Bacteria</taxon>
        <taxon>Pseudomonadati</taxon>
        <taxon>Pseudomonadota</taxon>
        <taxon>Alphaproteobacteria</taxon>
        <taxon>Rhodobacterales</taxon>
        <taxon>Paracoccaceae</taxon>
        <taxon>Amaricoccus</taxon>
    </lineage>
</organism>
<evidence type="ECO:0000313" key="3">
    <source>
        <dbReference type="Proteomes" id="UP000319255"/>
    </source>
</evidence>
<sequence>MPTECSAKPMGFARVNGRAVVADFDGGEITSNAGGLLLGATDRAIGLVERFAACFADSRAAERVVHEVATLVGQRVFGIALGYEDLLDHDRLRHDPVLGVMLGRLEARHGRCAPLAGKSTLNRLEHGAAEADRYRRIAHDGVAIEALFVDLFLDAHERAPKEIVLDLDATDDPLRGHQEGRFFHGHYDCHCYLPLYVFCGRHLLAAKLRRSNIDASAGAAEEVARIVGRIRARWPRVRIVLRGDGGFAREALMAWCEENRVDYLFGLARTPRLVEHIHIPLAWAEHDAETTGGPARRFADFRWTTRLSWSRRRRVVAKAEWMPGRGARGANPRFVVTSLKPARADARTLYEQLYCARGEMENRIKECQLDLFADRTSAATMRANQLRLWFASMAYVLVTALRRIGLAGTELAAATCGTIRLKLLKIGALVTRSVRRIRVAMASSCPDAAAFRLAHARLRG</sequence>
<protein>
    <submittedName>
        <fullName evidence="2">IS1380 family transposase</fullName>
    </submittedName>
</protein>
<dbReference type="Pfam" id="PF13701">
    <property type="entry name" value="DDE_Tnp_1_4"/>
    <property type="match status" value="1"/>
</dbReference>